<evidence type="ECO:0000259" key="2">
    <source>
        <dbReference type="Pfam" id="PF01979"/>
    </source>
</evidence>
<dbReference type="KEGG" id="pco:PHACADRAFT_258201"/>
<dbReference type="InterPro" id="IPR032466">
    <property type="entry name" value="Metal_Hydrolase"/>
</dbReference>
<dbReference type="InterPro" id="IPR006680">
    <property type="entry name" value="Amidohydro-rel"/>
</dbReference>
<dbReference type="Pfam" id="PF01979">
    <property type="entry name" value="Amidohydro_1"/>
    <property type="match status" value="1"/>
</dbReference>
<keyword evidence="1" id="KW-1133">Transmembrane helix</keyword>
<sequence>MPLDYAVHPWRTSSLVIIVVFLVFNLCYHAAHFSNDENRRIVHVPIHASTTFAKCRALHSEPGPPENFYGRDVSDRFQKGTKPVIVRNATIWTGRVQGLEVLKGEILLDGGIIRQVGPIADDILSEYRDLISIDAYGAWVTPGIIDVHSHLGDQPAPALEGVNDGNSLKGLIQPWLRSLDALNTHDEGYASAVAGGLTTALVLPGSANAIGGQAFVVKTRPTVERSPTAMLVDPPFNLNRSHVKDEQPLRWRHMKHACGENPSQVYGGTRMDTFWAFRQAYETARQIKEAQDEYCSKAIAGDWASLDGQLFPESLQWEALVDVLRGRVKVHTHCYEAVDIDAFVRLSNEFRFPVAAFHHAHEAYLVPDVLKRAYGNTPAIAMFAAFSRYKREAWRHSEFAPRVLAESDIDVVMKSDYHAIVSRYLIHEAAQAHYHGLEDNIALASVTTTAAKVLGLDYRIGYLKPVYDADVVIWDSHPLALGATPKQVFIDGIPQLVDPHTAEKPTAAQSVPKTPNFDQEAADAVKYGGLPPLLPSRVRTGTIVFANVSSLLLKDGHRDIHDAFEAHASSLPGVVVISVSEKGAEIMCAGPGGVCVWDLSAENTEVVDLAGGSLQPGLVTVGSNIGLHEIIMEGSTTDGPIYDLLAGDPPTVVGGAGYLPKAADGLMFGTRDALLAYRNGVTIAVSPPLHEGSFIGGLSAAFSLGAATKLELGAVVSDVTALHVALTHGDTPSVSTEVAALRRILLHPPEGEGQEWYKKAVNGEIPLVVETHNADIIATVILLKREIEIETGQAMKVTILGGGEAYLLAEELAGADVGVIMSPPRPLAYSWDYRRVNPGLPVTNQSAIARLIEAGVTVGIGPQGTSGMPFMSSWAVRNLRFDAGWEMLNAPGTISRASAFALASSNIEKLLGVPLDLYEGDLVATSGGDLLSFEGKVVAVISPRRGRVDFFD</sequence>
<proteinExistence type="predicted"/>
<evidence type="ECO:0000313" key="3">
    <source>
        <dbReference type="EMBL" id="EKM54391.1"/>
    </source>
</evidence>
<keyword evidence="1" id="KW-0812">Transmembrane</keyword>
<evidence type="ECO:0000313" key="4">
    <source>
        <dbReference type="Proteomes" id="UP000008370"/>
    </source>
</evidence>
<dbReference type="SUPFAM" id="SSF51556">
    <property type="entry name" value="Metallo-dependent hydrolases"/>
    <property type="match status" value="1"/>
</dbReference>
<keyword evidence="1" id="KW-0472">Membrane</keyword>
<dbReference type="InterPro" id="IPR050138">
    <property type="entry name" value="DHOase/Allantoinase_Hydrolase"/>
</dbReference>
<dbReference type="GO" id="GO:0004038">
    <property type="term" value="F:allantoinase activity"/>
    <property type="evidence" value="ECO:0007669"/>
    <property type="project" value="TreeGrafter"/>
</dbReference>
<dbReference type="InterPro" id="IPR011059">
    <property type="entry name" value="Metal-dep_hydrolase_composite"/>
</dbReference>
<dbReference type="PANTHER" id="PTHR43668:SF5">
    <property type="entry name" value="AMIDOHYDROLASE 3 DOMAIN-CONTAINING PROTEIN"/>
    <property type="match status" value="1"/>
</dbReference>
<evidence type="ECO:0000256" key="1">
    <source>
        <dbReference type="SAM" id="Phobius"/>
    </source>
</evidence>
<feature type="transmembrane region" description="Helical" evidence="1">
    <location>
        <begin position="12"/>
        <end position="31"/>
    </location>
</feature>
<dbReference type="SUPFAM" id="SSF51338">
    <property type="entry name" value="Composite domain of metallo-dependent hydrolases"/>
    <property type="match status" value="1"/>
</dbReference>
<dbReference type="Gene3D" id="3.20.20.140">
    <property type="entry name" value="Metal-dependent hydrolases"/>
    <property type="match status" value="2"/>
</dbReference>
<dbReference type="GeneID" id="18917050"/>
<dbReference type="HOGENOM" id="CLU_006273_0_0_1"/>
<dbReference type="EMBL" id="JH930473">
    <property type="protein sequence ID" value="EKM54391.1"/>
    <property type="molecule type" value="Genomic_DNA"/>
</dbReference>
<dbReference type="InParanoid" id="K5UWI1"/>
<reference evidence="3 4" key="1">
    <citation type="journal article" date="2012" name="BMC Genomics">
        <title>Comparative genomics of the white-rot fungi, Phanerochaete carnosa and P. chrysosporium, to elucidate the genetic basis of the distinct wood types they colonize.</title>
        <authorList>
            <person name="Suzuki H."/>
            <person name="MacDonald J."/>
            <person name="Syed K."/>
            <person name="Salamov A."/>
            <person name="Hori C."/>
            <person name="Aerts A."/>
            <person name="Henrissat B."/>
            <person name="Wiebenga A."/>
            <person name="vanKuyk P.A."/>
            <person name="Barry K."/>
            <person name="Lindquist E."/>
            <person name="LaButti K."/>
            <person name="Lapidus A."/>
            <person name="Lucas S."/>
            <person name="Coutinho P."/>
            <person name="Gong Y."/>
            <person name="Samejima M."/>
            <person name="Mahadevan R."/>
            <person name="Abou-Zaid M."/>
            <person name="de Vries R.P."/>
            <person name="Igarashi K."/>
            <person name="Yadav J.S."/>
            <person name="Grigoriev I.V."/>
            <person name="Master E.R."/>
        </authorList>
    </citation>
    <scope>NUCLEOTIDE SEQUENCE [LARGE SCALE GENOMIC DNA]</scope>
    <source>
        <strain evidence="3 4">HHB-10118-sp</strain>
    </source>
</reference>
<name>K5UWI1_PHACS</name>
<dbReference type="OrthoDB" id="10258955at2759"/>
<dbReference type="GO" id="GO:0006145">
    <property type="term" value="P:purine nucleobase catabolic process"/>
    <property type="evidence" value="ECO:0007669"/>
    <property type="project" value="TreeGrafter"/>
</dbReference>
<dbReference type="Proteomes" id="UP000008370">
    <property type="component" value="Unassembled WGS sequence"/>
</dbReference>
<feature type="domain" description="Amidohydrolase-related" evidence="2">
    <location>
        <begin position="139"/>
        <end position="492"/>
    </location>
</feature>
<organism evidence="3 4">
    <name type="scientific">Phanerochaete carnosa (strain HHB-10118-sp)</name>
    <name type="common">White-rot fungus</name>
    <name type="synonym">Peniophora carnosa</name>
    <dbReference type="NCBI Taxonomy" id="650164"/>
    <lineage>
        <taxon>Eukaryota</taxon>
        <taxon>Fungi</taxon>
        <taxon>Dikarya</taxon>
        <taxon>Basidiomycota</taxon>
        <taxon>Agaricomycotina</taxon>
        <taxon>Agaricomycetes</taxon>
        <taxon>Polyporales</taxon>
        <taxon>Phanerochaetaceae</taxon>
        <taxon>Phanerochaete</taxon>
    </lineage>
</organism>
<dbReference type="PANTHER" id="PTHR43668">
    <property type="entry name" value="ALLANTOINASE"/>
    <property type="match status" value="1"/>
</dbReference>
<dbReference type="GO" id="GO:0005737">
    <property type="term" value="C:cytoplasm"/>
    <property type="evidence" value="ECO:0007669"/>
    <property type="project" value="TreeGrafter"/>
</dbReference>
<accession>K5UWI1</accession>
<protein>
    <recommendedName>
        <fullName evidence="2">Amidohydrolase-related domain-containing protein</fullName>
    </recommendedName>
</protein>
<gene>
    <name evidence="3" type="ORF">PHACADRAFT_258201</name>
</gene>
<keyword evidence="4" id="KW-1185">Reference proteome</keyword>
<dbReference type="AlphaFoldDB" id="K5UWI1"/>
<dbReference type="RefSeq" id="XP_007397085.1">
    <property type="nucleotide sequence ID" value="XM_007397023.1"/>
</dbReference>